<dbReference type="RefSeq" id="WP_075269692.1">
    <property type="nucleotide sequence ID" value="NZ_CP014332.1"/>
</dbReference>
<evidence type="ECO:0000313" key="1">
    <source>
        <dbReference type="EMBL" id="APS41873.1"/>
    </source>
</evidence>
<dbReference type="EMBL" id="CP014332">
    <property type="protein sequence ID" value="APS41873.1"/>
    <property type="molecule type" value="Genomic_DNA"/>
</dbReference>
<gene>
    <name evidence="1" type="ORF">FOL01_1014</name>
</gene>
<proteinExistence type="predicted"/>
<dbReference type="OrthoDB" id="2149583at2"/>
<dbReference type="KEGG" id="wjo:FOL01_1014"/>
<reference evidence="1 2" key="1">
    <citation type="submission" date="2016-02" db="EMBL/GenBank/DDBJ databases">
        <title>Complete Genome Sequence of Weissella jogaejeotgali FOL01.</title>
        <authorList>
            <person name="Lee J.-H."/>
            <person name="Ku H.-J."/>
        </authorList>
    </citation>
    <scope>NUCLEOTIDE SEQUENCE [LARGE SCALE GENOMIC DNA]</scope>
    <source>
        <strain evidence="1 2">FOL01</strain>
    </source>
</reference>
<dbReference type="AlphaFoldDB" id="A0A1L6RBH4"/>
<dbReference type="Proteomes" id="UP000185473">
    <property type="component" value="Chromosome"/>
</dbReference>
<protein>
    <submittedName>
        <fullName evidence="1">Uncharacterized protein</fullName>
    </submittedName>
</protein>
<sequence>MALQRPIVFYENLMHTYDQQVAELLAAKTEYIFLATDDGEFPKKATKQHVTVETLKPQQSKNTKKSTATKAKKVVDKVSKVNKPKSIKTGLGLSLDDILSEEDSSAARDNNGYFKGH</sequence>
<accession>A0A1L6RBH4</accession>
<dbReference type="STRING" id="1631871.FOL01_1014"/>
<evidence type="ECO:0000313" key="2">
    <source>
        <dbReference type="Proteomes" id="UP000185473"/>
    </source>
</evidence>
<keyword evidence="2" id="KW-1185">Reference proteome</keyword>
<name>A0A1L6RBH4_9LACO</name>
<organism evidence="1 2">
    <name type="scientific">Weissella jogaejeotgali</name>
    <dbReference type="NCBI Taxonomy" id="1631871"/>
    <lineage>
        <taxon>Bacteria</taxon>
        <taxon>Bacillati</taxon>
        <taxon>Bacillota</taxon>
        <taxon>Bacilli</taxon>
        <taxon>Lactobacillales</taxon>
        <taxon>Lactobacillaceae</taxon>
        <taxon>Weissella</taxon>
    </lineage>
</organism>